<dbReference type="Gene3D" id="3.40.30.10">
    <property type="entry name" value="Glutaredoxin"/>
    <property type="match status" value="1"/>
</dbReference>
<gene>
    <name evidence="9" type="ORF">EDC90_1002148</name>
</gene>
<dbReference type="PROSITE" id="PS51352">
    <property type="entry name" value="THIOREDOXIN_2"/>
    <property type="match status" value="1"/>
</dbReference>
<evidence type="ECO:0000256" key="3">
    <source>
        <dbReference type="ARBA" id="ARBA00022729"/>
    </source>
</evidence>
<dbReference type="PROSITE" id="PS51318">
    <property type="entry name" value="TAT"/>
    <property type="match status" value="1"/>
</dbReference>
<dbReference type="GO" id="GO:0016853">
    <property type="term" value="F:isomerase activity"/>
    <property type="evidence" value="ECO:0007669"/>
    <property type="project" value="UniProtKB-KW"/>
</dbReference>
<feature type="domain" description="Thioredoxin" evidence="8">
    <location>
        <begin position="20"/>
        <end position="205"/>
    </location>
</feature>
<reference evidence="9 10" key="1">
    <citation type="submission" date="2019-03" db="EMBL/GenBank/DDBJ databases">
        <title>Freshwater and sediment microbial communities from various areas in North America, analyzing microbe dynamics in response to fracking.</title>
        <authorList>
            <person name="Lamendella R."/>
        </authorList>
    </citation>
    <scope>NUCLEOTIDE SEQUENCE [LARGE SCALE GENOMIC DNA]</scope>
    <source>
        <strain evidence="9 10">175.2</strain>
    </source>
</reference>
<name>A0A4R3P224_9HYPH</name>
<evidence type="ECO:0000256" key="2">
    <source>
        <dbReference type="ARBA" id="ARBA00005791"/>
    </source>
</evidence>
<keyword evidence="6" id="KW-0676">Redox-active center</keyword>
<dbReference type="Proteomes" id="UP000295097">
    <property type="component" value="Unassembled WGS sequence"/>
</dbReference>
<keyword evidence="5" id="KW-1015">Disulfide bond</keyword>
<dbReference type="PANTHER" id="PTHR13887:SF14">
    <property type="entry name" value="DISULFIDE BOND FORMATION PROTEIN D"/>
    <property type="match status" value="1"/>
</dbReference>
<dbReference type="EMBL" id="SMAR01000002">
    <property type="protein sequence ID" value="TCT44598.1"/>
    <property type="molecule type" value="Genomic_DNA"/>
</dbReference>
<comment type="function">
    <text evidence="1">May be required for disulfide bond formation in some proteins.</text>
</comment>
<sequence>MPNRRTLLKGMAASAGFTLLPFGTNVSAVAHEPSPEMVFDDPAAPVLGNPDGDVTVVEYFDVQCGYCKRDYPMMRDVVARDGGVKLVMKDWPIFGPVSVFAAQAMQAAAELGEYETALDALMRSQGRLSHEQIEGILTGAGLDMGSLTTAVVRNEKKISDLLDRNYHQAEAFQFVGTPSFVIGKTIYPGVLNKSLLEEAIAKARRET</sequence>
<evidence type="ECO:0000313" key="9">
    <source>
        <dbReference type="EMBL" id="TCT44598.1"/>
    </source>
</evidence>
<dbReference type="PANTHER" id="PTHR13887">
    <property type="entry name" value="GLUTATHIONE S-TRANSFERASE KAPPA"/>
    <property type="match status" value="1"/>
</dbReference>
<keyword evidence="4" id="KW-0560">Oxidoreductase</keyword>
<keyword evidence="10" id="KW-1185">Reference proteome</keyword>
<proteinExistence type="inferred from homology"/>
<evidence type="ECO:0000256" key="7">
    <source>
        <dbReference type="SAM" id="SignalP"/>
    </source>
</evidence>
<accession>A0A4R3P224</accession>
<dbReference type="InterPro" id="IPR012336">
    <property type="entry name" value="Thioredoxin-like_fold"/>
</dbReference>
<dbReference type="RefSeq" id="WP_132308074.1">
    <property type="nucleotide sequence ID" value="NZ_SMAR01000002.1"/>
</dbReference>
<feature type="chain" id="PRO_5020774405" evidence="7">
    <location>
        <begin position="31"/>
        <end position="207"/>
    </location>
</feature>
<dbReference type="CDD" id="cd03023">
    <property type="entry name" value="DsbA_Com1_like"/>
    <property type="match status" value="1"/>
</dbReference>
<organism evidence="9 10">
    <name type="scientific">Martelella mediterranea</name>
    <dbReference type="NCBI Taxonomy" id="293089"/>
    <lineage>
        <taxon>Bacteria</taxon>
        <taxon>Pseudomonadati</taxon>
        <taxon>Pseudomonadota</taxon>
        <taxon>Alphaproteobacteria</taxon>
        <taxon>Hyphomicrobiales</taxon>
        <taxon>Aurantimonadaceae</taxon>
        <taxon>Martelella</taxon>
    </lineage>
</organism>
<evidence type="ECO:0000256" key="6">
    <source>
        <dbReference type="ARBA" id="ARBA00023284"/>
    </source>
</evidence>
<dbReference type="InterPro" id="IPR036249">
    <property type="entry name" value="Thioredoxin-like_sf"/>
</dbReference>
<comment type="similarity">
    <text evidence="2">Belongs to the thioredoxin family. DsbA subfamily.</text>
</comment>
<evidence type="ECO:0000259" key="8">
    <source>
        <dbReference type="PROSITE" id="PS51352"/>
    </source>
</evidence>
<dbReference type="InterPro" id="IPR006311">
    <property type="entry name" value="TAT_signal"/>
</dbReference>
<evidence type="ECO:0000256" key="4">
    <source>
        <dbReference type="ARBA" id="ARBA00023002"/>
    </source>
</evidence>
<dbReference type="OrthoDB" id="9780147at2"/>
<dbReference type="Pfam" id="PF13462">
    <property type="entry name" value="Thioredoxin_4"/>
    <property type="match status" value="1"/>
</dbReference>
<evidence type="ECO:0000256" key="5">
    <source>
        <dbReference type="ARBA" id="ARBA00023157"/>
    </source>
</evidence>
<comment type="caution">
    <text evidence="9">The sequence shown here is derived from an EMBL/GenBank/DDBJ whole genome shotgun (WGS) entry which is preliminary data.</text>
</comment>
<dbReference type="AlphaFoldDB" id="A0A4R3P224"/>
<evidence type="ECO:0000256" key="1">
    <source>
        <dbReference type="ARBA" id="ARBA00003565"/>
    </source>
</evidence>
<evidence type="ECO:0000313" key="10">
    <source>
        <dbReference type="Proteomes" id="UP000295097"/>
    </source>
</evidence>
<protein>
    <submittedName>
        <fullName evidence="9">Protein-disulfide isomerase</fullName>
    </submittedName>
</protein>
<dbReference type="GO" id="GO:0016491">
    <property type="term" value="F:oxidoreductase activity"/>
    <property type="evidence" value="ECO:0007669"/>
    <property type="project" value="UniProtKB-KW"/>
</dbReference>
<feature type="signal peptide" evidence="7">
    <location>
        <begin position="1"/>
        <end position="30"/>
    </location>
</feature>
<keyword evidence="3 7" id="KW-0732">Signal</keyword>
<dbReference type="InterPro" id="IPR013766">
    <property type="entry name" value="Thioredoxin_domain"/>
</dbReference>
<keyword evidence="9" id="KW-0413">Isomerase</keyword>
<dbReference type="SUPFAM" id="SSF52833">
    <property type="entry name" value="Thioredoxin-like"/>
    <property type="match status" value="1"/>
</dbReference>